<evidence type="ECO:0000256" key="4">
    <source>
        <dbReference type="SAM" id="MobiDB-lite"/>
    </source>
</evidence>
<feature type="region of interest" description="Disordered" evidence="4">
    <location>
        <begin position="205"/>
        <end position="235"/>
    </location>
</feature>
<feature type="signal peptide" evidence="5">
    <location>
        <begin position="1"/>
        <end position="18"/>
    </location>
</feature>
<name>A0A9C6WL11_FRAOC</name>
<dbReference type="Gene3D" id="3.40.50.1820">
    <property type="entry name" value="alpha/beta hydrolase"/>
    <property type="match status" value="1"/>
</dbReference>
<keyword evidence="7" id="KW-1185">Reference proteome</keyword>
<evidence type="ECO:0000313" key="7">
    <source>
        <dbReference type="Proteomes" id="UP000504606"/>
    </source>
</evidence>
<keyword evidence="3" id="KW-0325">Glycoprotein</keyword>
<dbReference type="InterPro" id="IPR029058">
    <property type="entry name" value="AB_hydrolase_fold"/>
</dbReference>
<keyword evidence="2 5" id="KW-0732">Signal</keyword>
<dbReference type="GeneID" id="113210382"/>
<dbReference type="Proteomes" id="UP000504606">
    <property type="component" value="Unplaced"/>
</dbReference>
<dbReference type="InterPro" id="IPR002018">
    <property type="entry name" value="CarbesteraseB"/>
</dbReference>
<proteinExistence type="inferred from homology"/>
<evidence type="ECO:0000313" key="8">
    <source>
        <dbReference type="RefSeq" id="XP_052119807.1"/>
    </source>
</evidence>
<dbReference type="AlphaFoldDB" id="A0A9C6WL11"/>
<sequence length="235" mass="25321">MMLLWRCVMLVLAARAAAAESSAGPEAGPGPLAEADAAPPPEPPPGPAPDPEPEPGLHHPEGLLPGGPALRSPRVVHTRSGPLQGLILSMDGAGAGQRSLQPVEAFLGVPYATPPVGGNRFSPTRAPSPWDEVRVADRVRPACPQRHPDLLNETAAMERMPRGRLLQLRRLLPYLRAQSEDCLYLNIYTPAQGEFHRLRLRCRGQKDEARARPGRGQGEARTGPGRGQDEARMRP</sequence>
<evidence type="ECO:0000259" key="6">
    <source>
        <dbReference type="Pfam" id="PF00135"/>
    </source>
</evidence>
<reference evidence="8" key="1">
    <citation type="submission" date="2025-08" db="UniProtKB">
        <authorList>
            <consortium name="RefSeq"/>
        </authorList>
    </citation>
    <scope>IDENTIFICATION</scope>
    <source>
        <tissue evidence="8">Whole organism</tissue>
    </source>
</reference>
<evidence type="ECO:0000256" key="3">
    <source>
        <dbReference type="ARBA" id="ARBA00023180"/>
    </source>
</evidence>
<dbReference type="Pfam" id="PF00135">
    <property type="entry name" value="COesterase"/>
    <property type="match status" value="1"/>
</dbReference>
<dbReference type="RefSeq" id="XP_052119807.1">
    <property type="nucleotide sequence ID" value="XM_052263847.1"/>
</dbReference>
<dbReference type="OrthoDB" id="3200163at2759"/>
<dbReference type="PANTHER" id="PTHR43903">
    <property type="entry name" value="NEUROLIGIN"/>
    <property type="match status" value="1"/>
</dbReference>
<comment type="similarity">
    <text evidence="1">Belongs to the type-B carboxylesterase/lipase family.</text>
</comment>
<gene>
    <name evidence="8" type="primary">LOC113210382</name>
</gene>
<dbReference type="SUPFAM" id="SSF53474">
    <property type="entry name" value="alpha/beta-Hydrolases"/>
    <property type="match status" value="1"/>
</dbReference>
<feature type="compositionally biased region" description="Pro residues" evidence="4">
    <location>
        <begin position="38"/>
        <end position="50"/>
    </location>
</feature>
<accession>A0A9C6WL11</accession>
<organism evidence="7 8">
    <name type="scientific">Frankliniella occidentalis</name>
    <name type="common">Western flower thrips</name>
    <name type="synonym">Euthrips occidentalis</name>
    <dbReference type="NCBI Taxonomy" id="133901"/>
    <lineage>
        <taxon>Eukaryota</taxon>
        <taxon>Metazoa</taxon>
        <taxon>Ecdysozoa</taxon>
        <taxon>Arthropoda</taxon>
        <taxon>Hexapoda</taxon>
        <taxon>Insecta</taxon>
        <taxon>Pterygota</taxon>
        <taxon>Neoptera</taxon>
        <taxon>Paraneoptera</taxon>
        <taxon>Thysanoptera</taxon>
        <taxon>Terebrantia</taxon>
        <taxon>Thripoidea</taxon>
        <taxon>Thripidae</taxon>
        <taxon>Frankliniella</taxon>
    </lineage>
</organism>
<evidence type="ECO:0000256" key="5">
    <source>
        <dbReference type="SAM" id="SignalP"/>
    </source>
</evidence>
<feature type="compositionally biased region" description="Low complexity" evidence="4">
    <location>
        <begin position="22"/>
        <end position="37"/>
    </location>
</feature>
<dbReference type="PROSITE" id="PS00941">
    <property type="entry name" value="CARBOXYLESTERASE_B_2"/>
    <property type="match status" value="1"/>
</dbReference>
<dbReference type="KEGG" id="foc:113210382"/>
<feature type="chain" id="PRO_5038832270" evidence="5">
    <location>
        <begin position="19"/>
        <end position="235"/>
    </location>
</feature>
<evidence type="ECO:0000256" key="2">
    <source>
        <dbReference type="ARBA" id="ARBA00022729"/>
    </source>
</evidence>
<protein>
    <submittedName>
        <fullName evidence="8">Neuroligin-2-like</fullName>
    </submittedName>
</protein>
<feature type="domain" description="Carboxylesterase type B" evidence="6">
    <location>
        <begin position="73"/>
        <end position="192"/>
    </location>
</feature>
<dbReference type="InterPro" id="IPR051093">
    <property type="entry name" value="Neuroligin/BSAL"/>
</dbReference>
<dbReference type="InterPro" id="IPR019819">
    <property type="entry name" value="Carboxylesterase_B_CS"/>
</dbReference>
<evidence type="ECO:0000256" key="1">
    <source>
        <dbReference type="ARBA" id="ARBA00005964"/>
    </source>
</evidence>
<feature type="region of interest" description="Disordered" evidence="4">
    <location>
        <begin position="22"/>
        <end position="75"/>
    </location>
</feature>